<proteinExistence type="predicted"/>
<dbReference type="GeneTree" id="ENSGT00990000205787"/>
<dbReference type="Ensembl" id="ENSGMOT00000041869.1">
    <property type="protein sequence ID" value="ENSGMOP00000036864.1"/>
    <property type="gene ID" value="ENSGMOG00000022162.1"/>
</dbReference>
<dbReference type="Proteomes" id="UP000694546">
    <property type="component" value="Chromosome 1"/>
</dbReference>
<evidence type="ECO:0000313" key="2">
    <source>
        <dbReference type="Proteomes" id="UP000694546"/>
    </source>
</evidence>
<protein>
    <submittedName>
        <fullName evidence="1">Uncharacterized protein</fullName>
    </submittedName>
</protein>
<sequence>LKKMDKSLSHVCWHGCGEAGTLIHLMWYCPKVNIIRKDLIYNLSYILKVKIALCPLICLLGSRAAVSLRGQGLLARVSLRGHVLFKRTRSL</sequence>
<name>A0A8C5AUG7_GADMO</name>
<organism evidence="1 2">
    <name type="scientific">Gadus morhua</name>
    <name type="common">Atlantic cod</name>
    <dbReference type="NCBI Taxonomy" id="8049"/>
    <lineage>
        <taxon>Eukaryota</taxon>
        <taxon>Metazoa</taxon>
        <taxon>Chordata</taxon>
        <taxon>Craniata</taxon>
        <taxon>Vertebrata</taxon>
        <taxon>Euteleostomi</taxon>
        <taxon>Actinopterygii</taxon>
        <taxon>Neopterygii</taxon>
        <taxon>Teleostei</taxon>
        <taxon>Neoteleostei</taxon>
        <taxon>Acanthomorphata</taxon>
        <taxon>Zeiogadaria</taxon>
        <taxon>Gadariae</taxon>
        <taxon>Gadiformes</taxon>
        <taxon>Gadoidei</taxon>
        <taxon>Gadidae</taxon>
        <taxon>Gadus</taxon>
    </lineage>
</organism>
<evidence type="ECO:0000313" key="1">
    <source>
        <dbReference type="Ensembl" id="ENSGMOP00000036864.1"/>
    </source>
</evidence>
<reference evidence="1" key="2">
    <citation type="submission" date="2025-08" db="UniProtKB">
        <authorList>
            <consortium name="Ensembl"/>
        </authorList>
    </citation>
    <scope>IDENTIFICATION</scope>
</reference>
<dbReference type="AlphaFoldDB" id="A0A8C5AUG7"/>
<reference evidence="1" key="1">
    <citation type="submission" date="2019-07" db="EMBL/GenBank/DDBJ databases">
        <authorList>
            <consortium name="Wellcome Sanger Institute Data Sharing"/>
        </authorList>
    </citation>
    <scope>NUCLEOTIDE SEQUENCE [LARGE SCALE GENOMIC DNA]</scope>
</reference>
<reference evidence="1" key="3">
    <citation type="submission" date="2025-09" db="UniProtKB">
        <authorList>
            <consortium name="Ensembl"/>
        </authorList>
    </citation>
    <scope>IDENTIFICATION</scope>
</reference>
<accession>A0A8C5AUG7</accession>
<keyword evidence="2" id="KW-1185">Reference proteome</keyword>